<feature type="compositionally biased region" description="Basic and acidic residues" evidence="1">
    <location>
        <begin position="172"/>
        <end position="181"/>
    </location>
</feature>
<feature type="region of interest" description="Disordered" evidence="1">
    <location>
        <begin position="1"/>
        <end position="37"/>
    </location>
</feature>
<reference evidence="2" key="1">
    <citation type="journal article" date="2023" name="Mol. Phylogenet. Evol.">
        <title>Genome-scale phylogeny and comparative genomics of the fungal order Sordariales.</title>
        <authorList>
            <person name="Hensen N."/>
            <person name="Bonometti L."/>
            <person name="Westerberg I."/>
            <person name="Brannstrom I.O."/>
            <person name="Guillou S."/>
            <person name="Cros-Aarteil S."/>
            <person name="Calhoun S."/>
            <person name="Haridas S."/>
            <person name="Kuo A."/>
            <person name="Mondo S."/>
            <person name="Pangilinan J."/>
            <person name="Riley R."/>
            <person name="LaButti K."/>
            <person name="Andreopoulos B."/>
            <person name="Lipzen A."/>
            <person name="Chen C."/>
            <person name="Yan M."/>
            <person name="Daum C."/>
            <person name="Ng V."/>
            <person name="Clum A."/>
            <person name="Steindorff A."/>
            <person name="Ohm R.A."/>
            <person name="Martin F."/>
            <person name="Silar P."/>
            <person name="Natvig D.O."/>
            <person name="Lalanne C."/>
            <person name="Gautier V."/>
            <person name="Ament-Velasquez S.L."/>
            <person name="Kruys A."/>
            <person name="Hutchinson M.I."/>
            <person name="Powell A.J."/>
            <person name="Barry K."/>
            <person name="Miller A.N."/>
            <person name="Grigoriev I.V."/>
            <person name="Debuchy R."/>
            <person name="Gladieux P."/>
            <person name="Hiltunen Thoren M."/>
            <person name="Johannesson H."/>
        </authorList>
    </citation>
    <scope>NUCLEOTIDE SEQUENCE</scope>
    <source>
        <strain evidence="2">CBS 626.80</strain>
    </source>
</reference>
<dbReference type="Proteomes" id="UP001303222">
    <property type="component" value="Unassembled WGS sequence"/>
</dbReference>
<name>A0AAN6NKJ6_9PEZI</name>
<comment type="caution">
    <text evidence="2">The sequence shown here is derived from an EMBL/GenBank/DDBJ whole genome shotgun (WGS) entry which is preliminary data.</text>
</comment>
<proteinExistence type="predicted"/>
<sequence>MVRIKMSTKPPPHWTTHSSAAGKRQQTKKGRQSKVAEDESWLLLPEPVAHEADLEAFKPTEVAIPPPVPGTPVHAAWKIPVGEIIQDLYHHGCPPTNKELVAHAEIFVISARKADAMAEYHDAAEVVLNHLACTIMSSSGNGRSLLAIITAKPTTAKPVTEKPETTKPAPKRVRELREGTRKSKRIRLSKGANEDDEISARLSPQHS</sequence>
<accession>A0AAN6NKJ6</accession>
<dbReference type="AlphaFoldDB" id="A0AAN6NKJ6"/>
<gene>
    <name evidence="2" type="ORF">QBC32DRAFT_319560</name>
</gene>
<reference evidence="2" key="2">
    <citation type="submission" date="2023-06" db="EMBL/GenBank/DDBJ databases">
        <authorList>
            <consortium name="Lawrence Berkeley National Laboratory"/>
            <person name="Mondo S.J."/>
            <person name="Hensen N."/>
            <person name="Bonometti L."/>
            <person name="Westerberg I."/>
            <person name="Brannstrom I.O."/>
            <person name="Guillou S."/>
            <person name="Cros-Aarteil S."/>
            <person name="Calhoun S."/>
            <person name="Haridas S."/>
            <person name="Kuo A."/>
            <person name="Pangilinan J."/>
            <person name="Riley R."/>
            <person name="Labutti K."/>
            <person name="Andreopoulos B."/>
            <person name="Lipzen A."/>
            <person name="Chen C."/>
            <person name="Yanf M."/>
            <person name="Daum C."/>
            <person name="Ng V."/>
            <person name="Clum A."/>
            <person name="Steindorff A."/>
            <person name="Ohm R."/>
            <person name="Martin F."/>
            <person name="Silar P."/>
            <person name="Natvig D."/>
            <person name="Lalanne C."/>
            <person name="Gautier V."/>
            <person name="Ament-Velasquez S.L."/>
            <person name="Kruys A."/>
            <person name="Hutchinson M.I."/>
            <person name="Powell A.J."/>
            <person name="Barry K."/>
            <person name="Miller A.N."/>
            <person name="Grigoriev I.V."/>
            <person name="Debuchy R."/>
            <person name="Gladieux P."/>
            <person name="Thoren M.H."/>
            <person name="Johannesson H."/>
        </authorList>
    </citation>
    <scope>NUCLEOTIDE SEQUENCE</scope>
    <source>
        <strain evidence="2">CBS 626.80</strain>
    </source>
</reference>
<evidence type="ECO:0000313" key="2">
    <source>
        <dbReference type="EMBL" id="KAK3946826.1"/>
    </source>
</evidence>
<organism evidence="2 3">
    <name type="scientific">Pseudoneurospora amorphoporcata</name>
    <dbReference type="NCBI Taxonomy" id="241081"/>
    <lineage>
        <taxon>Eukaryota</taxon>
        <taxon>Fungi</taxon>
        <taxon>Dikarya</taxon>
        <taxon>Ascomycota</taxon>
        <taxon>Pezizomycotina</taxon>
        <taxon>Sordariomycetes</taxon>
        <taxon>Sordariomycetidae</taxon>
        <taxon>Sordariales</taxon>
        <taxon>Sordariaceae</taxon>
        <taxon>Pseudoneurospora</taxon>
    </lineage>
</organism>
<evidence type="ECO:0000256" key="1">
    <source>
        <dbReference type="SAM" id="MobiDB-lite"/>
    </source>
</evidence>
<keyword evidence="3" id="KW-1185">Reference proteome</keyword>
<protein>
    <submittedName>
        <fullName evidence="2">Uncharacterized protein</fullName>
    </submittedName>
</protein>
<feature type="region of interest" description="Disordered" evidence="1">
    <location>
        <begin position="156"/>
        <end position="207"/>
    </location>
</feature>
<dbReference type="EMBL" id="MU859502">
    <property type="protein sequence ID" value="KAK3946826.1"/>
    <property type="molecule type" value="Genomic_DNA"/>
</dbReference>
<evidence type="ECO:0000313" key="3">
    <source>
        <dbReference type="Proteomes" id="UP001303222"/>
    </source>
</evidence>